<dbReference type="AlphaFoldDB" id="A0A6N7L191"/>
<comment type="caution">
    <text evidence="2">The sequence shown here is derived from an EMBL/GenBank/DDBJ whole genome shotgun (WGS) entry which is preliminary data.</text>
</comment>
<feature type="compositionally biased region" description="Gly residues" evidence="1">
    <location>
        <begin position="31"/>
        <end position="46"/>
    </location>
</feature>
<reference evidence="2 3" key="1">
    <citation type="submission" date="2019-09" db="EMBL/GenBank/DDBJ databases">
        <title>Genome Sequences of Streptomyces kaniharaensis ATCC 21070.</title>
        <authorList>
            <person name="Zhu W."/>
            <person name="De Crecy-Lagard V."/>
            <person name="Richards N.G."/>
        </authorList>
    </citation>
    <scope>NUCLEOTIDE SEQUENCE [LARGE SCALE GENOMIC DNA]</scope>
    <source>
        <strain evidence="2 3">SF-557</strain>
    </source>
</reference>
<keyword evidence="3" id="KW-1185">Reference proteome</keyword>
<gene>
    <name evidence="2" type="ORF">F7Q99_31595</name>
</gene>
<name>A0A6N7L191_9ACTN</name>
<sequence length="67" mass="6483">MTAASARGDRLEGEQCGTSNPGRGSARRTGSGSGRPSGRGPSGSGGRPLPQLPGHGGPAGQSPGCWP</sequence>
<dbReference type="EMBL" id="WBOF01000003">
    <property type="protein sequence ID" value="MQS16609.1"/>
    <property type="molecule type" value="Genomic_DNA"/>
</dbReference>
<proteinExistence type="predicted"/>
<evidence type="ECO:0000313" key="3">
    <source>
        <dbReference type="Proteomes" id="UP000450000"/>
    </source>
</evidence>
<feature type="region of interest" description="Disordered" evidence="1">
    <location>
        <begin position="1"/>
        <end position="67"/>
    </location>
</feature>
<accession>A0A6N7L191</accession>
<dbReference type="Proteomes" id="UP000450000">
    <property type="component" value="Unassembled WGS sequence"/>
</dbReference>
<feature type="compositionally biased region" description="Low complexity" evidence="1">
    <location>
        <begin position="21"/>
        <end position="30"/>
    </location>
</feature>
<protein>
    <submittedName>
        <fullName evidence="2">Uncharacterized protein</fullName>
    </submittedName>
</protein>
<evidence type="ECO:0000313" key="2">
    <source>
        <dbReference type="EMBL" id="MQS16609.1"/>
    </source>
</evidence>
<organism evidence="2 3">
    <name type="scientific">Streptomyces kaniharaensis</name>
    <dbReference type="NCBI Taxonomy" id="212423"/>
    <lineage>
        <taxon>Bacteria</taxon>
        <taxon>Bacillati</taxon>
        <taxon>Actinomycetota</taxon>
        <taxon>Actinomycetes</taxon>
        <taxon>Kitasatosporales</taxon>
        <taxon>Streptomycetaceae</taxon>
        <taxon>Streptomyces</taxon>
    </lineage>
</organism>
<evidence type="ECO:0000256" key="1">
    <source>
        <dbReference type="SAM" id="MobiDB-lite"/>
    </source>
</evidence>